<dbReference type="RefSeq" id="WP_131554712.1">
    <property type="nucleotide sequence ID" value="NZ_SJSK01000005.1"/>
</dbReference>
<gene>
    <name evidence="1" type="ORF">EZ428_18650</name>
</gene>
<dbReference type="AlphaFoldDB" id="A0A4R0MPA3"/>
<dbReference type="InterPro" id="IPR019734">
    <property type="entry name" value="TPR_rpt"/>
</dbReference>
<dbReference type="OrthoDB" id="898678at2"/>
<organism evidence="1 2">
    <name type="scientific">Pedobacter frigiditerrae</name>
    <dbReference type="NCBI Taxonomy" id="2530452"/>
    <lineage>
        <taxon>Bacteria</taxon>
        <taxon>Pseudomonadati</taxon>
        <taxon>Bacteroidota</taxon>
        <taxon>Sphingobacteriia</taxon>
        <taxon>Sphingobacteriales</taxon>
        <taxon>Sphingobacteriaceae</taxon>
        <taxon>Pedobacter</taxon>
    </lineage>
</organism>
<name>A0A4R0MPA3_9SPHI</name>
<protein>
    <submittedName>
        <fullName evidence="1">Tetratricopeptide repeat protein</fullName>
    </submittedName>
</protein>
<keyword evidence="2" id="KW-1185">Reference proteome</keyword>
<evidence type="ECO:0000313" key="1">
    <source>
        <dbReference type="EMBL" id="TCC88658.1"/>
    </source>
</evidence>
<dbReference type="EMBL" id="SJSK01000005">
    <property type="protein sequence ID" value="TCC88658.1"/>
    <property type="molecule type" value="Genomic_DNA"/>
</dbReference>
<dbReference type="Gene3D" id="1.25.40.10">
    <property type="entry name" value="Tetratricopeptide repeat domain"/>
    <property type="match status" value="1"/>
</dbReference>
<dbReference type="Proteomes" id="UP000292884">
    <property type="component" value="Unassembled WGS sequence"/>
</dbReference>
<dbReference type="SUPFAM" id="SSF52540">
    <property type="entry name" value="P-loop containing nucleoside triphosphate hydrolases"/>
    <property type="match status" value="1"/>
</dbReference>
<comment type="caution">
    <text evidence="1">The sequence shown here is derived from an EMBL/GenBank/DDBJ whole genome shotgun (WGS) entry which is preliminary data.</text>
</comment>
<dbReference type="InterPro" id="IPR011990">
    <property type="entry name" value="TPR-like_helical_dom_sf"/>
</dbReference>
<proteinExistence type="predicted"/>
<dbReference type="InterPro" id="IPR027417">
    <property type="entry name" value="P-loop_NTPase"/>
</dbReference>
<reference evidence="1 2" key="1">
    <citation type="submission" date="2019-02" db="EMBL/GenBank/DDBJ databases">
        <title>Pedobacter sp. RP-1-13 sp. nov., isolated from Arctic soil.</title>
        <authorList>
            <person name="Dahal R.H."/>
        </authorList>
    </citation>
    <scope>NUCLEOTIDE SEQUENCE [LARGE SCALE GENOMIC DNA]</scope>
    <source>
        <strain evidence="1 2">RP-1-13</strain>
    </source>
</reference>
<accession>A0A4R0MPA3</accession>
<sequence length="1077" mass="123195">MKIDKQETSGSIFNIGGNFVNQGILNAENVYLNNDGTVQELVRPNQETLRIQFGINYVDDLANEQSGKRLIEREDLNQVCQILTENKEIGIVGNPGVGKTCMLFHLSCKMKDVIYINLKNKSLQTVLLHIINKYNIIAGVQLIDKIDIENGLELFQGLLVDSKITFLIDECENSSEIIKRLLPLKKHQNIFVYASQLRTDFDAESIEVVPIGNFNESEAKRFLQEYDISLDVLDINELLEASQGNALYLYYYSQYSISPFPKGVDQYHRAIWKQLDVSQKECVIVSSLAHFPVTTVEVSQLLFSGELQKTIELIDTLRLVNRLTEGKIEVFHPAFRKFVVEQTKTDGLLDVYKSRLGNYFKDARNFRQAIYLLIDLEPETLEDFGFEILPEIYNSGEFEFSNKIAYALLKKPRDPATEGYLKFCIYQNQRFLQLDKDAALMIEDAIQLFARAGNRRLHLVAQMNKAMDLVESGGIAHGRELVDSILEQDDEADPEQTGPLLVSLSKIYIDLHQYKQAADVCKKAYDLFAKQKNLYGMVSSMANLASSLNHFDGYRDLSRKYAHKLLDLGLTDYYFGLELIALNALTSIYRQMNKYEEAKKYGALAVRQCQKYKLFKKAILNLINYGNIFRDTGETDEALKIYQEALFHAVEMNIHKEQCRIHWIMSEIFVEKNDLEEGLRLIDLSIGSAKLVNYSYGIAHGLKERGSILEARGEFKTAAINYEEAFNIFVQIGGMIKESNRCLTLAILLYMKTGEKNRLERLVKISVASFGGENFIDLMGIADYEENIVDIHDYFSQLNVKYIENPAPNNQVPEYLDYLRYCKDNLESSKLPFKKIVLALCANHCNNPNRLSLLSILIEQSGKLLEAGELQDLISEIQNSIKSLKIRKTVGEIVFLSIDPKGFNLEINVHQEDPMGIKLCLAFLIFRTAIPEIFSIEGLDIKQKYFKIYFHEYDLLNEVMSAKGGLSLDFNDDLQSHVIKWQQAEFPTAVVINNDYEAKADLLRFPGNKCFIYLLRTLGCEVSGYFYNKDIGEIYEITRSITARIALIFGYTNVDDDAERKFDYNLDLSKIEELIAE</sequence>
<dbReference type="SUPFAM" id="SSF48452">
    <property type="entry name" value="TPR-like"/>
    <property type="match status" value="2"/>
</dbReference>
<dbReference type="SMART" id="SM00028">
    <property type="entry name" value="TPR"/>
    <property type="match status" value="4"/>
</dbReference>
<evidence type="ECO:0000313" key="2">
    <source>
        <dbReference type="Proteomes" id="UP000292884"/>
    </source>
</evidence>